<dbReference type="EMBL" id="CP115965">
    <property type="protein sequence ID" value="WZW97233.1"/>
    <property type="molecule type" value="Genomic_DNA"/>
</dbReference>
<organism evidence="1 2">
    <name type="scientific">Propioniciclava soli</name>
    <dbReference type="NCBI Taxonomy" id="2775081"/>
    <lineage>
        <taxon>Bacteria</taxon>
        <taxon>Bacillati</taxon>
        <taxon>Actinomycetota</taxon>
        <taxon>Actinomycetes</taxon>
        <taxon>Propionibacteriales</taxon>
        <taxon>Propionibacteriaceae</taxon>
        <taxon>Propioniciclava</taxon>
    </lineage>
</organism>
<proteinExistence type="predicted"/>
<sequence length="88" mass="9569">MSGMVGMDIAGVRALSKLMLSKADEIDNAAKAITKQLNSVKWVGNDAQRFRNDWNGRLTSNVRTVTDALRTAGKQASRDADEQEKASS</sequence>
<accession>A0ABZ3C396</accession>
<dbReference type="Proteomes" id="UP001434337">
    <property type="component" value="Chromosome"/>
</dbReference>
<evidence type="ECO:0000313" key="2">
    <source>
        <dbReference type="Proteomes" id="UP001434337"/>
    </source>
</evidence>
<keyword evidence="2" id="KW-1185">Reference proteome</keyword>
<name>A0ABZ3C396_9ACTN</name>
<dbReference type="Gene3D" id="1.10.287.1060">
    <property type="entry name" value="ESAT-6-like"/>
    <property type="match status" value="1"/>
</dbReference>
<evidence type="ECO:0008006" key="3">
    <source>
        <dbReference type="Google" id="ProtNLM"/>
    </source>
</evidence>
<gene>
    <name evidence="1" type="ORF">PCC79_09910</name>
</gene>
<reference evidence="1 2" key="1">
    <citation type="journal article" date="2023" name="Environ Microbiome">
        <title>A coral-associated actinobacterium mitigates coral bleaching under heat stress.</title>
        <authorList>
            <person name="Li J."/>
            <person name="Zou Y."/>
            <person name="Li Q."/>
            <person name="Zhang J."/>
            <person name="Bourne D.G."/>
            <person name="Lyu Y."/>
            <person name="Liu C."/>
            <person name="Zhang S."/>
        </authorList>
    </citation>
    <scope>NUCLEOTIDE SEQUENCE [LARGE SCALE GENOMIC DNA]</scope>
    <source>
        <strain evidence="1 2">SCSIO 13291</strain>
    </source>
</reference>
<dbReference type="RefSeq" id="WP_342371724.1">
    <property type="nucleotide sequence ID" value="NZ_CP115965.1"/>
</dbReference>
<evidence type="ECO:0000313" key="1">
    <source>
        <dbReference type="EMBL" id="WZW97233.1"/>
    </source>
</evidence>
<protein>
    <recommendedName>
        <fullName evidence="3">WXG100 family type VII secretion target</fullName>
    </recommendedName>
</protein>